<dbReference type="SMART" id="SM00460">
    <property type="entry name" value="TGc"/>
    <property type="match status" value="1"/>
</dbReference>
<dbReference type="PANTHER" id="PTHR38339">
    <property type="entry name" value="TRANSGLUTAMINASE DOMAIN PROTEIN"/>
    <property type="match status" value="1"/>
</dbReference>
<dbReference type="PROSITE" id="PS51257">
    <property type="entry name" value="PROKAR_LIPOPROTEIN"/>
    <property type="match status" value="1"/>
</dbReference>
<gene>
    <name evidence="2" type="ORF">C4532_03820</name>
</gene>
<comment type="caution">
    <text evidence="2">The sequence shown here is derived from an EMBL/GenBank/DDBJ whole genome shotgun (WGS) entry which is preliminary data.</text>
</comment>
<proteinExistence type="predicted"/>
<evidence type="ECO:0000259" key="1">
    <source>
        <dbReference type="SMART" id="SM00460"/>
    </source>
</evidence>
<organism evidence="2 3">
    <name type="scientific">Candidatus Abyssobacteria bacterium SURF_17</name>
    <dbReference type="NCBI Taxonomy" id="2093361"/>
    <lineage>
        <taxon>Bacteria</taxon>
        <taxon>Pseudomonadati</taxon>
        <taxon>Candidatus Hydrogenedentota</taxon>
        <taxon>Candidatus Abyssobacteria</taxon>
    </lineage>
</organism>
<dbReference type="Gene3D" id="3.10.620.30">
    <property type="match status" value="1"/>
</dbReference>
<dbReference type="AlphaFoldDB" id="A0A419F654"/>
<dbReference type="SUPFAM" id="SSF54001">
    <property type="entry name" value="Cysteine proteinases"/>
    <property type="match status" value="1"/>
</dbReference>
<reference evidence="2 3" key="1">
    <citation type="journal article" date="2017" name="ISME J.">
        <title>Energy and carbon metabolisms in a deep terrestrial subsurface fluid microbial community.</title>
        <authorList>
            <person name="Momper L."/>
            <person name="Jungbluth S.P."/>
            <person name="Lee M.D."/>
            <person name="Amend J.P."/>
        </authorList>
    </citation>
    <scope>NUCLEOTIDE SEQUENCE [LARGE SCALE GENOMIC DNA]</scope>
    <source>
        <strain evidence="2">SURF_17</strain>
    </source>
</reference>
<dbReference type="PANTHER" id="PTHR38339:SF1">
    <property type="entry name" value="TRANSGLUTAMINASE-LIKE DOMAIN-CONTAINING PROTEIN"/>
    <property type="match status" value="1"/>
</dbReference>
<dbReference type="Pfam" id="PF01841">
    <property type="entry name" value="Transglut_core"/>
    <property type="match status" value="1"/>
</dbReference>
<dbReference type="InterPro" id="IPR002931">
    <property type="entry name" value="Transglutaminase-like"/>
</dbReference>
<evidence type="ECO:0000313" key="2">
    <source>
        <dbReference type="EMBL" id="RJP73801.1"/>
    </source>
</evidence>
<sequence>MHWKRVKASISVLVFTGLWMMALSVGCSSTITPDSPERTFDVTYHIAIRELPAEAREVYAWIPLPLADSHQTVGGYSIKGDWHHTILTELEYANRFIRLDLSSAAADNEGADLSVVFRITRRSYRALGSRELTTPVSQAGLARFLAPDRLIPVDGRIADEAHRVAGDLRDPLEQMHALYDHIVESVVYDKSGEGWGRGDALYVCDKRTGNCTDFHSLFIGEARALGIPARFVMGLPLPPGVSEGEISGYHCWAEFYIDGHGWIPIDASEAHRNPKHKEALFGGLDANRVAFTIGRDIQIPEASAGLLNYVIYPHVEIDGRPHGTINTQFSFSEVRS</sequence>
<evidence type="ECO:0000313" key="3">
    <source>
        <dbReference type="Proteomes" id="UP000285961"/>
    </source>
</evidence>
<name>A0A419F654_9BACT</name>
<accession>A0A419F654</accession>
<feature type="domain" description="Transglutaminase-like" evidence="1">
    <location>
        <begin position="203"/>
        <end position="269"/>
    </location>
</feature>
<protein>
    <submittedName>
        <fullName evidence="2">Transglutaminase domain-containing protein</fullName>
    </submittedName>
</protein>
<dbReference type="InterPro" id="IPR038765">
    <property type="entry name" value="Papain-like_cys_pep_sf"/>
</dbReference>
<dbReference type="Proteomes" id="UP000285961">
    <property type="component" value="Unassembled WGS sequence"/>
</dbReference>
<dbReference type="EMBL" id="QZKI01000023">
    <property type="protein sequence ID" value="RJP73801.1"/>
    <property type="molecule type" value="Genomic_DNA"/>
</dbReference>